<keyword evidence="2" id="KW-1185">Reference proteome</keyword>
<dbReference type="RefSeq" id="XP_067802223.1">
    <property type="nucleotide sequence ID" value="XM_067948072.1"/>
</dbReference>
<evidence type="ECO:0000313" key="1">
    <source>
        <dbReference type="EMBL" id="KAK2195380.1"/>
    </source>
</evidence>
<reference evidence="1" key="1">
    <citation type="journal article" date="2023" name="Nat. Microbiol.">
        <title>Babesia duncani multi-omics identifies virulence factors and drug targets.</title>
        <authorList>
            <person name="Singh P."/>
            <person name="Lonardi S."/>
            <person name="Liang Q."/>
            <person name="Vydyam P."/>
            <person name="Khabirova E."/>
            <person name="Fang T."/>
            <person name="Gihaz S."/>
            <person name="Thekkiniath J."/>
            <person name="Munshi M."/>
            <person name="Abel S."/>
            <person name="Ciampossin L."/>
            <person name="Batugedara G."/>
            <person name="Gupta M."/>
            <person name="Lu X.M."/>
            <person name="Lenz T."/>
            <person name="Chakravarty S."/>
            <person name="Cornillot E."/>
            <person name="Hu Y."/>
            <person name="Ma W."/>
            <person name="Gonzalez L.M."/>
            <person name="Sanchez S."/>
            <person name="Estrada K."/>
            <person name="Sanchez-Flores A."/>
            <person name="Montero E."/>
            <person name="Harb O.S."/>
            <person name="Le Roch K.G."/>
            <person name="Mamoun C.B."/>
        </authorList>
    </citation>
    <scope>NUCLEOTIDE SEQUENCE</scope>
    <source>
        <strain evidence="1">WA1</strain>
    </source>
</reference>
<accession>A0AAD9PIB9</accession>
<name>A0AAD9PIB9_9APIC</name>
<protein>
    <submittedName>
        <fullName evidence="1">Uncharacterized protein</fullName>
    </submittedName>
</protein>
<sequence length="822" mass="93292">MYALAHKFHRCTLGLRYFFGKRGVSPPILKPKAINFQNVTDDFNSYKSLVDSFVNDDRATIGDCFKFIEALPSDLRTHETQLIELIQEYNHVSLTKLLQLLSYASAIKRNEKVDIILKHVSLVLCKHPFCLENGLFDIETLQRCLESLSRLYPNAVKSHGHLCIHLNKLVRVHMYDILATGRLVDVYQRLRPIINPKSVDALVYAIMYMLPHFSKNDLALLPNLMYKYRILNKELINMCIAFVTRDLVGSFGNGDACTRFIKGFESIDAATNSSINCMQCFFKANEENMDQATAESLCLLLNSLAACKATGVDNLMDKILECLGLNKGSKRASKVLYKFTNDNFLKILGWLSKVNYYPLHAHSLEVTALATADQSNALDLKCGNTRGRELHMELYVLALKEIERRLENPNWDAMHAEIISFLNRGTYLGIEIDQALRQLAKWIENFEIGPETNLRKFISECSTSSLSIQQALALPIWNSIATAPLDTQASQAIDSLGLLKKCLINGSLSSDKITSICNRLEQLLDYFQRDDASISFQKMIKMYAFLSIANDQMARKVNEILTCTIGKNPRVLQTVSLELLLQVPLSNLINLESVYESKSLGKLPSIKILFCRFLTLAKMTMDQEINTKNSKVAEPNVDSVVIQEYMNQLLECQSQISHWLDFTRLQVYKLYSRCLYNNSQNESSIAWDHDVPIKVLRNPPIEPLDICLYERAIEIGEIWGLADVSNRCNGSTLYQLELLMQDYATLVTRKLLYFRLYGPRNQKVLETLSQVINDITGTAASIGMARPTMPNLPIPRRHKEVLVKAAMARFKSQVTPCTSSVY</sequence>
<comment type="caution">
    <text evidence="1">The sequence shown here is derived from an EMBL/GenBank/DDBJ whole genome shotgun (WGS) entry which is preliminary data.</text>
</comment>
<dbReference type="Proteomes" id="UP001214638">
    <property type="component" value="Unassembled WGS sequence"/>
</dbReference>
<dbReference type="GeneID" id="94337353"/>
<gene>
    <name evidence="1" type="ORF">BdWA1_003056</name>
</gene>
<dbReference type="EMBL" id="JALLKP010000004">
    <property type="protein sequence ID" value="KAK2195380.1"/>
    <property type="molecule type" value="Genomic_DNA"/>
</dbReference>
<organism evidence="1 2">
    <name type="scientific">Babesia duncani</name>
    <dbReference type="NCBI Taxonomy" id="323732"/>
    <lineage>
        <taxon>Eukaryota</taxon>
        <taxon>Sar</taxon>
        <taxon>Alveolata</taxon>
        <taxon>Apicomplexa</taxon>
        <taxon>Aconoidasida</taxon>
        <taxon>Piroplasmida</taxon>
        <taxon>Babesiidae</taxon>
        <taxon>Babesia</taxon>
    </lineage>
</organism>
<evidence type="ECO:0000313" key="2">
    <source>
        <dbReference type="Proteomes" id="UP001214638"/>
    </source>
</evidence>
<dbReference type="KEGG" id="bdw:94337353"/>
<dbReference type="AlphaFoldDB" id="A0AAD9PIB9"/>
<proteinExistence type="predicted"/>